<feature type="binding site" evidence="3">
    <location>
        <position position="275"/>
    </location>
    <ligand>
        <name>Zn(2+)</name>
        <dbReference type="ChEBI" id="CHEBI:29105"/>
    </ligand>
</feature>
<evidence type="ECO:0000256" key="1">
    <source>
        <dbReference type="ARBA" id="ARBA00022679"/>
    </source>
</evidence>
<name>A0AAN9AE41_HALRR</name>
<organism evidence="5 6">
    <name type="scientific">Halocaridina rubra</name>
    <name type="common">Hawaiian red shrimp</name>
    <dbReference type="NCBI Taxonomy" id="373956"/>
    <lineage>
        <taxon>Eukaryota</taxon>
        <taxon>Metazoa</taxon>
        <taxon>Ecdysozoa</taxon>
        <taxon>Arthropoda</taxon>
        <taxon>Crustacea</taxon>
        <taxon>Multicrustacea</taxon>
        <taxon>Malacostraca</taxon>
        <taxon>Eumalacostraca</taxon>
        <taxon>Eucarida</taxon>
        <taxon>Decapoda</taxon>
        <taxon>Pleocyemata</taxon>
        <taxon>Caridea</taxon>
        <taxon>Atyoidea</taxon>
        <taxon>Atyidae</taxon>
        <taxon>Halocaridina</taxon>
    </lineage>
</organism>
<dbReference type="InterPro" id="IPR003000">
    <property type="entry name" value="Sirtuin"/>
</dbReference>
<protein>
    <submittedName>
        <fullName evidence="5">NAD-dependent protein deacetylase sirtuin-3, mitochondrial</fullName>
    </submittedName>
</protein>
<keyword evidence="2" id="KW-0520">NAD</keyword>
<feature type="binding site" evidence="3">
    <location>
        <position position="304"/>
    </location>
    <ligand>
        <name>Zn(2+)</name>
        <dbReference type="ChEBI" id="CHEBI:29105"/>
    </ligand>
</feature>
<keyword evidence="3" id="KW-0479">Metal-binding</keyword>
<dbReference type="SUPFAM" id="SSF52467">
    <property type="entry name" value="DHS-like NAD/FAD-binding domain"/>
    <property type="match status" value="1"/>
</dbReference>
<dbReference type="GO" id="GO:0005634">
    <property type="term" value="C:nucleus"/>
    <property type="evidence" value="ECO:0007669"/>
    <property type="project" value="TreeGrafter"/>
</dbReference>
<keyword evidence="3" id="KW-0862">Zinc</keyword>
<sequence>MSLLKGIPRNLFSLRLSSIVYRPVGNTHSKYCQKAYIKENESPFCFPLATVPYEIYLNNGAETCTGRANLDNCFGHELNYRKVSTICRSFPTISRRDDAQFGPVLSVGNQKQTNHRKWHSRSLQYVQVRLLSSQTVSSNGSKIYEEVARLIKSSASNIMVMCGAGISTPSGIPDFRSPGTGLYHNLQQYNLPYPEAIFDINYFMMDPRPFYTLARDLYPGINYKPNIVHYFMRLILEKEKLQKVYTQNIDGLERMAGIPEEKLMEAHGTFARASCTLCGKMYTSEKVKTAVLEGEIPKCEGKHCKGKVKPNIVFFGENLPENFWNYHHETHFTDLLIVIGTSLEVYPFAGIAEAVGYSTPRVLINRDVVGSFGSRTNDYMLLGDLEDCVRQLVNCLGWATELENLQKCS</sequence>
<dbReference type="InterPro" id="IPR026591">
    <property type="entry name" value="Sirtuin_cat_small_dom_sf"/>
</dbReference>
<dbReference type="CDD" id="cd01408">
    <property type="entry name" value="SIRT1"/>
    <property type="match status" value="1"/>
</dbReference>
<dbReference type="InterPro" id="IPR026590">
    <property type="entry name" value="Ssirtuin_cat_dom"/>
</dbReference>
<dbReference type="GO" id="GO:0017136">
    <property type="term" value="F:histone deacetylase activity, NAD-dependent"/>
    <property type="evidence" value="ECO:0007669"/>
    <property type="project" value="TreeGrafter"/>
</dbReference>
<feature type="binding site" evidence="3">
    <location>
        <position position="278"/>
    </location>
    <ligand>
        <name>Zn(2+)</name>
        <dbReference type="ChEBI" id="CHEBI:29105"/>
    </ligand>
</feature>
<dbReference type="GO" id="GO:0046872">
    <property type="term" value="F:metal ion binding"/>
    <property type="evidence" value="ECO:0007669"/>
    <property type="project" value="UniProtKB-KW"/>
</dbReference>
<keyword evidence="1" id="KW-0808">Transferase</keyword>
<evidence type="ECO:0000313" key="5">
    <source>
        <dbReference type="EMBL" id="KAK7085059.1"/>
    </source>
</evidence>
<dbReference type="Gene3D" id="3.40.50.1220">
    <property type="entry name" value="TPP-binding domain"/>
    <property type="match status" value="1"/>
</dbReference>
<evidence type="ECO:0000256" key="2">
    <source>
        <dbReference type="ARBA" id="ARBA00023027"/>
    </source>
</evidence>
<proteinExistence type="predicted"/>
<evidence type="ECO:0000313" key="6">
    <source>
        <dbReference type="Proteomes" id="UP001381693"/>
    </source>
</evidence>
<feature type="active site" description="Proton acceptor" evidence="3">
    <location>
        <position position="267"/>
    </location>
</feature>
<evidence type="ECO:0000259" key="4">
    <source>
        <dbReference type="PROSITE" id="PS50305"/>
    </source>
</evidence>
<accession>A0AAN9AE41</accession>
<feature type="binding site" evidence="3">
    <location>
        <position position="299"/>
    </location>
    <ligand>
        <name>Zn(2+)</name>
        <dbReference type="ChEBI" id="CHEBI:29105"/>
    </ligand>
</feature>
<comment type="caution">
    <text evidence="5">The sequence shown here is derived from an EMBL/GenBank/DDBJ whole genome shotgun (WGS) entry which is preliminary data.</text>
</comment>
<dbReference type="PANTHER" id="PTHR11085:SF7">
    <property type="entry name" value="NAD-DEPENDENT PROTEIN DEACETYLASE"/>
    <property type="match status" value="1"/>
</dbReference>
<dbReference type="InterPro" id="IPR050134">
    <property type="entry name" value="NAD-dep_sirtuin_deacylases"/>
</dbReference>
<dbReference type="InterPro" id="IPR029035">
    <property type="entry name" value="DHS-like_NAD/FAD-binding_dom"/>
</dbReference>
<dbReference type="Pfam" id="PF02146">
    <property type="entry name" value="SIR2"/>
    <property type="match status" value="1"/>
</dbReference>
<evidence type="ECO:0000256" key="3">
    <source>
        <dbReference type="PROSITE-ProRule" id="PRU00236"/>
    </source>
</evidence>
<keyword evidence="6" id="KW-1185">Reference proteome</keyword>
<reference evidence="5 6" key="1">
    <citation type="submission" date="2023-11" db="EMBL/GenBank/DDBJ databases">
        <title>Halocaridina rubra genome assembly.</title>
        <authorList>
            <person name="Smith C."/>
        </authorList>
    </citation>
    <scope>NUCLEOTIDE SEQUENCE [LARGE SCALE GENOMIC DNA]</scope>
    <source>
        <strain evidence="5">EP-1</strain>
        <tissue evidence="5">Whole</tissue>
    </source>
</reference>
<feature type="domain" description="Deacetylase sirtuin-type" evidence="4">
    <location>
        <begin position="137"/>
        <end position="399"/>
    </location>
</feature>
<dbReference type="Gene3D" id="3.30.1600.10">
    <property type="entry name" value="SIR2/SIRT2 'Small Domain"/>
    <property type="match status" value="1"/>
</dbReference>
<dbReference type="Proteomes" id="UP001381693">
    <property type="component" value="Unassembled WGS sequence"/>
</dbReference>
<gene>
    <name evidence="5" type="primary">SIRT3</name>
    <name evidence="5" type="ORF">SK128_019049</name>
</gene>
<dbReference type="PANTHER" id="PTHR11085">
    <property type="entry name" value="NAD-DEPENDENT PROTEIN DEACYLASE SIRTUIN-5, MITOCHONDRIAL-RELATED"/>
    <property type="match status" value="1"/>
</dbReference>
<dbReference type="GO" id="GO:0070403">
    <property type="term" value="F:NAD+ binding"/>
    <property type="evidence" value="ECO:0007669"/>
    <property type="project" value="InterPro"/>
</dbReference>
<dbReference type="PROSITE" id="PS50305">
    <property type="entry name" value="SIRTUIN"/>
    <property type="match status" value="1"/>
</dbReference>
<dbReference type="EMBL" id="JAXCGZ010001913">
    <property type="protein sequence ID" value="KAK7085059.1"/>
    <property type="molecule type" value="Genomic_DNA"/>
</dbReference>
<dbReference type="AlphaFoldDB" id="A0AAN9AE41"/>